<feature type="compositionally biased region" description="Acidic residues" evidence="2">
    <location>
        <begin position="914"/>
        <end position="934"/>
    </location>
</feature>
<feature type="compositionally biased region" description="Basic and acidic residues" evidence="2">
    <location>
        <begin position="935"/>
        <end position="947"/>
    </location>
</feature>
<reference evidence="6 7" key="1">
    <citation type="journal article" date="2016" name="Mol. Biol. Evol.">
        <title>Comparative Genomics of Early-Diverging Mushroom-Forming Fungi Provides Insights into the Origins of Lignocellulose Decay Capabilities.</title>
        <authorList>
            <person name="Nagy L.G."/>
            <person name="Riley R."/>
            <person name="Tritt A."/>
            <person name="Adam C."/>
            <person name="Daum C."/>
            <person name="Floudas D."/>
            <person name="Sun H."/>
            <person name="Yadav J.S."/>
            <person name="Pangilinan J."/>
            <person name="Larsson K.H."/>
            <person name="Matsuura K."/>
            <person name="Barry K."/>
            <person name="Labutti K."/>
            <person name="Kuo R."/>
            <person name="Ohm R.A."/>
            <person name="Bhattacharya S.S."/>
            <person name="Shirouzu T."/>
            <person name="Yoshinaga Y."/>
            <person name="Martin F.M."/>
            <person name="Grigoriev I.V."/>
            <person name="Hibbett D.S."/>
        </authorList>
    </citation>
    <scope>NUCLEOTIDE SEQUENCE [LARGE SCALE GENOMIC DNA]</scope>
    <source>
        <strain evidence="6 7">HHB12029</strain>
    </source>
</reference>
<feature type="domain" description="DNA helicase Pif1-like DEAD-box helicase" evidence="3">
    <location>
        <begin position="1047"/>
        <end position="1126"/>
    </location>
</feature>
<name>A0A165J3S7_EXIGL</name>
<accession>A0A165J3S7</accession>
<dbReference type="Gene3D" id="3.40.50.300">
    <property type="entry name" value="P-loop containing nucleotide triphosphate hydrolases"/>
    <property type="match status" value="1"/>
</dbReference>
<feature type="domain" description="Helitron helicase-like" evidence="4">
    <location>
        <begin position="224"/>
        <end position="444"/>
    </location>
</feature>
<protein>
    <recommendedName>
        <fullName evidence="1">ATP-dependent DNA helicase</fullName>
        <ecNumber evidence="1">5.6.2.3</ecNumber>
    </recommendedName>
</protein>
<keyword evidence="1" id="KW-0347">Helicase</keyword>
<dbReference type="InterPro" id="IPR046700">
    <property type="entry name" value="DUF6570"/>
</dbReference>
<dbReference type="GO" id="GO:0006281">
    <property type="term" value="P:DNA repair"/>
    <property type="evidence" value="ECO:0007669"/>
    <property type="project" value="UniProtKB-KW"/>
</dbReference>
<sequence length="1135" mass="127620">MWLGTVPSELKDLSYVEKMLVARSRHHKCIARVSKSGMGKLTGNLICYPNPYPVLINVLPPHRDDIDDMLAIVFTGVARPTDEDKKRIPFAVRRNKVRRALDWLKRNNISDANLNSFEDGAIPTVSNNPVESRAANDNDNSCPFAINGVAYDFLTADNLDAVKATTWNHMIRGGSALAVPHGPSPDTLWHNPDLFPNMFPWLFPYGVGGVCNARIQGGISEHAHKRHLLMYHDKRFQHDREFALVAFNQEQILSGSRAGAFLSTKSKFNRLVDMVLDIDHSVFGRVAEKLQADPRAKPETDEEMACFRVLSELDMVNAHVPGSVTAKRYQRNELWSLLSYMGAPTWFITFAPTDINHPICLYLAGDNNSFEPAKISLLSPSERWRLIAHNAVASARFFHLFVKVFIEEILKWDDVRQGLFGDTNAFYGTVEQQGRLTLHLHLLLWIRYAISPEEIKRRLLDPDSDFQLRMVAYLDDCHRGHLFHGTMSDDVRRGPETQTAADPLPAPTAIHPTQTLPVQVHDSPAGWAAYERNVDDLLRRTNYHKCDKRCWTKGPKICKSRFPRKLIDRTHVDPTGYIHVRHDERRMNTVNPTLSYLLRCNSDVTCLLSGTALKAVIAYATDYITKVGLKTPTMFNLIRMQMLRHAATLEGGRKLIIGIVNSFTSKSEIGAPMAASYLLDLPDHYASHEFKTIYWKGFVSQVLSDFAAPSTLICTEAGGAPHGTPTEQTVDYNVVVGQNLLVRDRVDIIAISPVDDYMRRPSAHFQCCMFDWVRLYKKSTAKAQIAPEENAGLNGMFDIGEGPTDQRRYHFTTGHPQYASHTVCLDSSRSHIIPNFVGGSLPRLDVGDREYYCCTMLTFFKPWRTGRELKGDHATWDAAFDAYTFTRRQLDIMTNFNLRDDYSKLRREDPTLDIGEDEEYDSDDSRDIDDDDGVEGSRDMPSELQRRTDRRAAEILGILDSKGWMNNLTPGTSTSELIPPAVAFSSRSKDYWSARLQHARSVRIAEDNDPRTAESVANPIAGYRGGRLQPLDLAGLDDVNPVDTFELNTEQSRAFNVIAGHFVRGSKEQMNMYVGGMAGTGKSQVIKALTSLFVRIGARRRLLLLAPTGTAAANIGGYTYHSAFGLNPRLHSGML</sequence>
<keyword evidence="1" id="KW-0234">DNA repair</keyword>
<gene>
    <name evidence="6" type="ORF">EXIGLDRAFT_715631</name>
</gene>
<evidence type="ECO:0000259" key="5">
    <source>
        <dbReference type="Pfam" id="PF20209"/>
    </source>
</evidence>
<evidence type="ECO:0000313" key="7">
    <source>
        <dbReference type="Proteomes" id="UP000077266"/>
    </source>
</evidence>
<organism evidence="6 7">
    <name type="scientific">Exidia glandulosa HHB12029</name>
    <dbReference type="NCBI Taxonomy" id="1314781"/>
    <lineage>
        <taxon>Eukaryota</taxon>
        <taxon>Fungi</taxon>
        <taxon>Dikarya</taxon>
        <taxon>Basidiomycota</taxon>
        <taxon>Agaricomycotina</taxon>
        <taxon>Agaricomycetes</taxon>
        <taxon>Auriculariales</taxon>
        <taxon>Exidiaceae</taxon>
        <taxon>Exidia</taxon>
    </lineage>
</organism>
<feature type="domain" description="DUF6570" evidence="5">
    <location>
        <begin position="1"/>
        <end position="108"/>
    </location>
</feature>
<proteinExistence type="inferred from homology"/>
<comment type="cofactor">
    <cofactor evidence="1">
        <name>Mg(2+)</name>
        <dbReference type="ChEBI" id="CHEBI:18420"/>
    </cofactor>
</comment>
<dbReference type="InterPro" id="IPR025476">
    <property type="entry name" value="Helitron_helicase-like"/>
</dbReference>
<dbReference type="Pfam" id="PF14214">
    <property type="entry name" value="Helitron_like_N"/>
    <property type="match status" value="1"/>
</dbReference>
<dbReference type="PANTHER" id="PTHR47642">
    <property type="entry name" value="ATP-DEPENDENT DNA HELICASE"/>
    <property type="match status" value="1"/>
</dbReference>
<keyword evidence="1" id="KW-0227">DNA damage</keyword>
<dbReference type="SUPFAM" id="SSF52540">
    <property type="entry name" value="P-loop containing nucleoside triphosphate hydrolases"/>
    <property type="match status" value="1"/>
</dbReference>
<dbReference type="GO" id="GO:0006310">
    <property type="term" value="P:DNA recombination"/>
    <property type="evidence" value="ECO:0007669"/>
    <property type="project" value="UniProtKB-KW"/>
</dbReference>
<keyword evidence="1" id="KW-0547">Nucleotide-binding</keyword>
<evidence type="ECO:0000256" key="1">
    <source>
        <dbReference type="RuleBase" id="RU363044"/>
    </source>
</evidence>
<evidence type="ECO:0000313" key="6">
    <source>
        <dbReference type="EMBL" id="KZV94291.1"/>
    </source>
</evidence>
<dbReference type="EC" id="5.6.2.3" evidence="1"/>
<evidence type="ECO:0000259" key="4">
    <source>
        <dbReference type="Pfam" id="PF14214"/>
    </source>
</evidence>
<evidence type="ECO:0000256" key="2">
    <source>
        <dbReference type="SAM" id="MobiDB-lite"/>
    </source>
</evidence>
<keyword evidence="1" id="KW-0233">DNA recombination</keyword>
<evidence type="ECO:0000259" key="3">
    <source>
        <dbReference type="Pfam" id="PF05970"/>
    </source>
</evidence>
<dbReference type="GO" id="GO:0000723">
    <property type="term" value="P:telomere maintenance"/>
    <property type="evidence" value="ECO:0007669"/>
    <property type="project" value="InterPro"/>
</dbReference>
<dbReference type="EMBL" id="KV425975">
    <property type="protein sequence ID" value="KZV94291.1"/>
    <property type="molecule type" value="Genomic_DNA"/>
</dbReference>
<dbReference type="Pfam" id="PF05970">
    <property type="entry name" value="PIF1"/>
    <property type="match status" value="1"/>
</dbReference>
<dbReference type="InterPro" id="IPR051055">
    <property type="entry name" value="PIF1_helicase"/>
</dbReference>
<feature type="region of interest" description="Disordered" evidence="2">
    <location>
        <begin position="909"/>
        <end position="947"/>
    </location>
</feature>
<feature type="region of interest" description="Disordered" evidence="2">
    <location>
        <begin position="488"/>
        <end position="510"/>
    </location>
</feature>
<keyword evidence="1" id="KW-0067">ATP-binding</keyword>
<dbReference type="GO" id="GO:0016887">
    <property type="term" value="F:ATP hydrolysis activity"/>
    <property type="evidence" value="ECO:0007669"/>
    <property type="project" value="RHEA"/>
</dbReference>
<dbReference type="InterPro" id="IPR010285">
    <property type="entry name" value="DNA_helicase_pif1-like_DEAD"/>
</dbReference>
<dbReference type="AlphaFoldDB" id="A0A165J3S7"/>
<keyword evidence="1" id="KW-0378">Hydrolase</keyword>
<dbReference type="Pfam" id="PF20209">
    <property type="entry name" value="DUF6570"/>
    <property type="match status" value="1"/>
</dbReference>
<dbReference type="InParanoid" id="A0A165J3S7"/>
<dbReference type="GO" id="GO:0005524">
    <property type="term" value="F:ATP binding"/>
    <property type="evidence" value="ECO:0007669"/>
    <property type="project" value="UniProtKB-KW"/>
</dbReference>
<dbReference type="Proteomes" id="UP000077266">
    <property type="component" value="Unassembled WGS sequence"/>
</dbReference>
<comment type="catalytic activity">
    <reaction evidence="1">
        <text>ATP + H2O = ADP + phosphate + H(+)</text>
        <dbReference type="Rhea" id="RHEA:13065"/>
        <dbReference type="ChEBI" id="CHEBI:15377"/>
        <dbReference type="ChEBI" id="CHEBI:15378"/>
        <dbReference type="ChEBI" id="CHEBI:30616"/>
        <dbReference type="ChEBI" id="CHEBI:43474"/>
        <dbReference type="ChEBI" id="CHEBI:456216"/>
        <dbReference type="EC" id="5.6.2.3"/>
    </reaction>
</comment>
<dbReference type="STRING" id="1314781.A0A165J3S7"/>
<dbReference type="GO" id="GO:0043139">
    <property type="term" value="F:5'-3' DNA helicase activity"/>
    <property type="evidence" value="ECO:0007669"/>
    <property type="project" value="UniProtKB-EC"/>
</dbReference>
<dbReference type="InterPro" id="IPR027417">
    <property type="entry name" value="P-loop_NTPase"/>
</dbReference>
<dbReference type="OrthoDB" id="3259294at2759"/>
<comment type="similarity">
    <text evidence="1">Belongs to the helicase family.</text>
</comment>
<keyword evidence="7" id="KW-1185">Reference proteome</keyword>